<dbReference type="EMBL" id="CAFBPJ010000024">
    <property type="protein sequence ID" value="CAB5010320.1"/>
    <property type="molecule type" value="Genomic_DNA"/>
</dbReference>
<evidence type="ECO:0000313" key="3">
    <source>
        <dbReference type="EMBL" id="CAB4741885.1"/>
    </source>
</evidence>
<dbReference type="EMBL" id="CAEZZA010000037">
    <property type="protein sequence ID" value="CAB4741885.1"/>
    <property type="molecule type" value="Genomic_DNA"/>
</dbReference>
<protein>
    <submittedName>
        <fullName evidence="3">Unannotated protein</fullName>
    </submittedName>
</protein>
<feature type="domain" description="Histidine kinase/HSP90-like ATPase" evidence="1">
    <location>
        <begin position="19"/>
        <end position="96"/>
    </location>
</feature>
<proteinExistence type="predicted"/>
<dbReference type="Gene3D" id="3.30.565.10">
    <property type="entry name" value="Histidine kinase-like ATPase, C-terminal domain"/>
    <property type="match status" value="1"/>
</dbReference>
<dbReference type="InterPro" id="IPR003594">
    <property type="entry name" value="HATPase_dom"/>
</dbReference>
<dbReference type="EMBL" id="CAFBLV010000005">
    <property type="protein sequence ID" value="CAB4859231.1"/>
    <property type="molecule type" value="Genomic_DNA"/>
</dbReference>
<name>A0A6J6T4I7_9ZZZZ</name>
<organism evidence="3">
    <name type="scientific">freshwater metagenome</name>
    <dbReference type="NCBI Taxonomy" id="449393"/>
    <lineage>
        <taxon>unclassified sequences</taxon>
        <taxon>metagenomes</taxon>
        <taxon>ecological metagenomes</taxon>
    </lineage>
</organism>
<evidence type="ECO:0000259" key="1">
    <source>
        <dbReference type="Pfam" id="PF13581"/>
    </source>
</evidence>
<evidence type="ECO:0000313" key="5">
    <source>
        <dbReference type="EMBL" id="CAB5010320.1"/>
    </source>
</evidence>
<gene>
    <name evidence="2" type="ORF">UFOPK2625_01050</name>
    <name evidence="3" type="ORF">UFOPK2809_00399</name>
    <name evidence="4" type="ORF">UFOPK3425_00066</name>
    <name evidence="5" type="ORF">UFOPK4092_00354</name>
</gene>
<dbReference type="InterPro" id="IPR036890">
    <property type="entry name" value="HATPase_C_sf"/>
</dbReference>
<accession>A0A6J6T4I7</accession>
<evidence type="ECO:0000313" key="4">
    <source>
        <dbReference type="EMBL" id="CAB4859231.1"/>
    </source>
</evidence>
<sequence>MNPKNIDPVQPPSDVTLSFSATSENVALARTMAVAMAARAHLTIDQVEDIRLAIDEAVSQLITDCDELTKVHCDFTETSGSLLIRVAANTRSGQPPATDTFSWLVLAALVDAVTAGTENGLVHLELRIKRPASVTV</sequence>
<dbReference type="EMBL" id="CAEZXZ010000166">
    <property type="protein sequence ID" value="CAB4711789.1"/>
    <property type="molecule type" value="Genomic_DNA"/>
</dbReference>
<dbReference type="Pfam" id="PF13581">
    <property type="entry name" value="HATPase_c_2"/>
    <property type="match status" value="1"/>
</dbReference>
<dbReference type="AlphaFoldDB" id="A0A6J6T4I7"/>
<reference evidence="3" key="1">
    <citation type="submission" date="2020-05" db="EMBL/GenBank/DDBJ databases">
        <authorList>
            <person name="Chiriac C."/>
            <person name="Salcher M."/>
            <person name="Ghai R."/>
            <person name="Kavagutti S V."/>
        </authorList>
    </citation>
    <scope>NUCLEOTIDE SEQUENCE</scope>
</reference>
<evidence type="ECO:0000313" key="2">
    <source>
        <dbReference type="EMBL" id="CAB4711789.1"/>
    </source>
</evidence>